<evidence type="ECO:0000313" key="12">
    <source>
        <dbReference type="Proteomes" id="UP000630353"/>
    </source>
</evidence>
<name>A0A918XSX2_9PROT</name>
<evidence type="ECO:0000256" key="2">
    <source>
        <dbReference type="ARBA" id="ARBA00022519"/>
    </source>
</evidence>
<evidence type="ECO:0000256" key="4">
    <source>
        <dbReference type="ARBA" id="ARBA00029447"/>
    </source>
</evidence>
<keyword evidence="7" id="KW-1133">Transmembrane helix</keyword>
<dbReference type="PANTHER" id="PTHR32089:SF112">
    <property type="entry name" value="LYSOZYME-LIKE PROTEIN-RELATED"/>
    <property type="match status" value="1"/>
</dbReference>
<reference evidence="11" key="2">
    <citation type="submission" date="2020-09" db="EMBL/GenBank/DDBJ databases">
        <authorList>
            <person name="Sun Q."/>
            <person name="Kim S."/>
        </authorList>
    </citation>
    <scope>NUCLEOTIDE SEQUENCE</scope>
    <source>
        <strain evidence="11">KCTC 42651</strain>
    </source>
</reference>
<evidence type="ECO:0000256" key="7">
    <source>
        <dbReference type="SAM" id="Phobius"/>
    </source>
</evidence>
<feature type="domain" description="T-SNARE coiled-coil homology" evidence="9">
    <location>
        <begin position="605"/>
        <end position="667"/>
    </location>
</feature>
<keyword evidence="2" id="KW-0997">Cell inner membrane</keyword>
<keyword evidence="3 5" id="KW-0807">Transducer</keyword>
<evidence type="ECO:0000256" key="3">
    <source>
        <dbReference type="ARBA" id="ARBA00023224"/>
    </source>
</evidence>
<dbReference type="InterPro" id="IPR000727">
    <property type="entry name" value="T_SNARE_dom"/>
</dbReference>
<dbReference type="InterPro" id="IPR004089">
    <property type="entry name" value="MCPsignal_dom"/>
</dbReference>
<evidence type="ECO:0000313" key="11">
    <source>
        <dbReference type="EMBL" id="GHD50839.1"/>
    </source>
</evidence>
<dbReference type="InterPro" id="IPR003660">
    <property type="entry name" value="HAMP_dom"/>
</dbReference>
<dbReference type="GO" id="GO:0007165">
    <property type="term" value="P:signal transduction"/>
    <property type="evidence" value="ECO:0007669"/>
    <property type="project" value="UniProtKB-KW"/>
</dbReference>
<dbReference type="PANTHER" id="PTHR32089">
    <property type="entry name" value="METHYL-ACCEPTING CHEMOTAXIS PROTEIN MCPB"/>
    <property type="match status" value="1"/>
</dbReference>
<dbReference type="Gene3D" id="1.10.287.950">
    <property type="entry name" value="Methyl-accepting chemotaxis protein"/>
    <property type="match status" value="1"/>
</dbReference>
<accession>A0A918XSX2</accession>
<evidence type="ECO:0000259" key="10">
    <source>
        <dbReference type="PROSITE" id="PS50885"/>
    </source>
</evidence>
<comment type="subcellular location">
    <subcellularLocation>
        <location evidence="1">Cell inner membrane</location>
        <topology evidence="1">Multi-pass membrane protein</topology>
    </subcellularLocation>
</comment>
<comment type="similarity">
    <text evidence="4">Belongs to the methyl-accepting chemotaxis (MCP) protein family.</text>
</comment>
<dbReference type="AlphaFoldDB" id="A0A918XSX2"/>
<keyword evidence="7" id="KW-0472">Membrane</keyword>
<dbReference type="Pfam" id="PF00672">
    <property type="entry name" value="HAMP"/>
    <property type="match status" value="1"/>
</dbReference>
<sequence>MTLRVKVPLIAVLLCLVSCALIGALAYVQSRDALYQSAEDRLTFIAETKRDQLTRSLDTIANTLDGMARSEAVFQGIESLIVAVDADELDIIRSTYANPELSPKERAEITGENVKGMYSWRHAGLHASFLSQWRSSDISDAYLVIPDGRIIYSITKSDGFLGSIGELGESPLAKVARRALEAPQGEHVFEDFQAYDAGSEKVSAFWGQPVYRLSTMADGQPPIAAILFRTSAEKVAEVIGGKETDGTAQDNSLVGADGVIRSNRVAGDGAAALQYTFPAALQEALAAGGPGYLEFDDPLTGTILGAFQPLQIGGQPYHVLSAQSEDKALAAVDRMGRNILLLTAAVVVVLGGLTVLLGGRLTGPIRNMATAVRRLADNDLDVEVPGLDRSDEISDIAKAVQVFKENSQRIHQMEVEQAEADRRAAEEKRRAMDELATRFEQSVGSLVGTLASNVDEVRRRAEAMSQATDEARSEASVVAGSSEQSSTNVQAVSAAAEELAATVTEIGSQMTRAAEMSRQANEEARRGDGRVQALAETAQQIGDVITLIQDIAEQTNLLALNATIEAARAGEAGKGFAVVASEVKSLASQTAKATEEIRAQIEEIQSASRDAVETIKAIAEVVQSLEQMNTAVASAVEEQGATTQEIARNTQEAASGASQVSDGIAKVSAASERTGEGAAEVLHMCSELAASTDTLEREVTDFVGSIRTG</sequence>
<evidence type="ECO:0000259" key="8">
    <source>
        <dbReference type="PROSITE" id="PS50111"/>
    </source>
</evidence>
<dbReference type="Proteomes" id="UP000630353">
    <property type="component" value="Unassembled WGS sequence"/>
</dbReference>
<feature type="region of interest" description="Disordered" evidence="6">
    <location>
        <begin position="461"/>
        <end position="486"/>
    </location>
</feature>
<dbReference type="SMART" id="SM00304">
    <property type="entry name" value="HAMP"/>
    <property type="match status" value="1"/>
</dbReference>
<proteinExistence type="inferred from homology"/>
<dbReference type="RefSeq" id="WP_189989873.1">
    <property type="nucleotide sequence ID" value="NZ_BMZS01000005.1"/>
</dbReference>
<dbReference type="EMBL" id="BMZS01000005">
    <property type="protein sequence ID" value="GHD50839.1"/>
    <property type="molecule type" value="Genomic_DNA"/>
</dbReference>
<keyword evidence="7" id="KW-0812">Transmembrane</keyword>
<dbReference type="Pfam" id="PF00015">
    <property type="entry name" value="MCPsignal"/>
    <property type="match status" value="1"/>
</dbReference>
<keyword evidence="2" id="KW-1003">Cell membrane</keyword>
<dbReference type="PROSITE" id="PS50885">
    <property type="entry name" value="HAMP"/>
    <property type="match status" value="1"/>
</dbReference>
<feature type="domain" description="Methyl-accepting transducer" evidence="8">
    <location>
        <begin position="453"/>
        <end position="675"/>
    </location>
</feature>
<dbReference type="GO" id="GO:0005886">
    <property type="term" value="C:plasma membrane"/>
    <property type="evidence" value="ECO:0007669"/>
    <property type="project" value="UniProtKB-SubCell"/>
</dbReference>
<reference evidence="11" key="1">
    <citation type="journal article" date="2014" name="Int. J. Syst. Evol. Microbiol.">
        <title>Complete genome sequence of Corynebacterium casei LMG S-19264T (=DSM 44701T), isolated from a smear-ripened cheese.</title>
        <authorList>
            <consortium name="US DOE Joint Genome Institute (JGI-PGF)"/>
            <person name="Walter F."/>
            <person name="Albersmeier A."/>
            <person name="Kalinowski J."/>
            <person name="Ruckert C."/>
        </authorList>
    </citation>
    <scope>NUCLEOTIDE SEQUENCE</scope>
    <source>
        <strain evidence="11">KCTC 42651</strain>
    </source>
</reference>
<dbReference type="CDD" id="cd06225">
    <property type="entry name" value="HAMP"/>
    <property type="match status" value="1"/>
</dbReference>
<evidence type="ECO:0000256" key="5">
    <source>
        <dbReference type="PROSITE-ProRule" id="PRU00284"/>
    </source>
</evidence>
<keyword evidence="12" id="KW-1185">Reference proteome</keyword>
<dbReference type="PROSITE" id="PS50111">
    <property type="entry name" value="CHEMOTAXIS_TRANSDUC_2"/>
    <property type="match status" value="1"/>
</dbReference>
<feature type="domain" description="HAMP" evidence="10">
    <location>
        <begin position="359"/>
        <end position="412"/>
    </location>
</feature>
<dbReference type="Gene3D" id="6.10.340.10">
    <property type="match status" value="1"/>
</dbReference>
<organism evidence="11 12">
    <name type="scientific">Thalassobaculum fulvum</name>
    <dbReference type="NCBI Taxonomy" id="1633335"/>
    <lineage>
        <taxon>Bacteria</taxon>
        <taxon>Pseudomonadati</taxon>
        <taxon>Pseudomonadota</taxon>
        <taxon>Alphaproteobacteria</taxon>
        <taxon>Rhodospirillales</taxon>
        <taxon>Thalassobaculaceae</taxon>
        <taxon>Thalassobaculum</taxon>
    </lineage>
</organism>
<comment type="caution">
    <text evidence="11">The sequence shown here is derived from an EMBL/GenBank/DDBJ whole genome shotgun (WGS) entry which is preliminary data.</text>
</comment>
<dbReference type="SUPFAM" id="SSF58104">
    <property type="entry name" value="Methyl-accepting chemotaxis protein (MCP) signaling domain"/>
    <property type="match status" value="1"/>
</dbReference>
<evidence type="ECO:0000259" key="9">
    <source>
        <dbReference type="PROSITE" id="PS50192"/>
    </source>
</evidence>
<evidence type="ECO:0008006" key="13">
    <source>
        <dbReference type="Google" id="ProtNLM"/>
    </source>
</evidence>
<feature type="transmembrane region" description="Helical" evidence="7">
    <location>
        <begin position="339"/>
        <end position="358"/>
    </location>
</feature>
<dbReference type="SMART" id="SM00283">
    <property type="entry name" value="MA"/>
    <property type="match status" value="1"/>
</dbReference>
<protein>
    <recommendedName>
        <fullName evidence="13">Methyl-accepting chemotaxis protein</fullName>
    </recommendedName>
</protein>
<evidence type="ECO:0000256" key="6">
    <source>
        <dbReference type="SAM" id="MobiDB-lite"/>
    </source>
</evidence>
<evidence type="ECO:0000256" key="1">
    <source>
        <dbReference type="ARBA" id="ARBA00004429"/>
    </source>
</evidence>
<dbReference type="PROSITE" id="PS50192">
    <property type="entry name" value="T_SNARE"/>
    <property type="match status" value="1"/>
</dbReference>
<gene>
    <name evidence="11" type="ORF">GCM10017083_24580</name>
</gene>